<gene>
    <name evidence="2" type="ORF">LY89DRAFT_736949</name>
</gene>
<dbReference type="AlphaFoldDB" id="A0A194X185"/>
<dbReference type="EMBL" id="KQ947421">
    <property type="protein sequence ID" value="KUJ13948.1"/>
    <property type="molecule type" value="Genomic_DNA"/>
</dbReference>
<keyword evidence="3" id="KW-1185">Reference proteome</keyword>
<feature type="region of interest" description="Disordered" evidence="1">
    <location>
        <begin position="350"/>
        <end position="374"/>
    </location>
</feature>
<name>A0A194X185_MOLSC</name>
<feature type="region of interest" description="Disordered" evidence="1">
    <location>
        <begin position="1"/>
        <end position="43"/>
    </location>
</feature>
<feature type="compositionally biased region" description="Polar residues" evidence="1">
    <location>
        <begin position="21"/>
        <end position="38"/>
    </location>
</feature>
<evidence type="ECO:0000313" key="2">
    <source>
        <dbReference type="EMBL" id="KUJ13948.1"/>
    </source>
</evidence>
<organism evidence="2 3">
    <name type="scientific">Mollisia scopiformis</name>
    <name type="common">Conifer needle endophyte fungus</name>
    <name type="synonym">Phialocephala scopiformis</name>
    <dbReference type="NCBI Taxonomy" id="149040"/>
    <lineage>
        <taxon>Eukaryota</taxon>
        <taxon>Fungi</taxon>
        <taxon>Dikarya</taxon>
        <taxon>Ascomycota</taxon>
        <taxon>Pezizomycotina</taxon>
        <taxon>Leotiomycetes</taxon>
        <taxon>Helotiales</taxon>
        <taxon>Mollisiaceae</taxon>
        <taxon>Mollisia</taxon>
    </lineage>
</organism>
<proteinExistence type="predicted"/>
<reference evidence="2 3" key="1">
    <citation type="submission" date="2015-10" db="EMBL/GenBank/DDBJ databases">
        <title>Full genome of DAOMC 229536 Phialocephala scopiformis, a fungal endophyte of spruce producing the potent anti-insectan compound rugulosin.</title>
        <authorList>
            <consortium name="DOE Joint Genome Institute"/>
            <person name="Walker A.K."/>
            <person name="Frasz S.L."/>
            <person name="Seifert K.A."/>
            <person name="Miller J.D."/>
            <person name="Mondo S.J."/>
            <person name="Labutti K."/>
            <person name="Lipzen A."/>
            <person name="Dockter R."/>
            <person name="Kennedy M."/>
            <person name="Grigoriev I.V."/>
            <person name="Spatafora J.W."/>
        </authorList>
    </citation>
    <scope>NUCLEOTIDE SEQUENCE [LARGE SCALE GENOMIC DNA]</scope>
    <source>
        <strain evidence="2 3">CBS 120377</strain>
    </source>
</reference>
<evidence type="ECO:0000256" key="1">
    <source>
        <dbReference type="SAM" id="MobiDB-lite"/>
    </source>
</evidence>
<protein>
    <submittedName>
        <fullName evidence="2">Uncharacterized protein</fullName>
    </submittedName>
</protein>
<feature type="region of interest" description="Disordered" evidence="1">
    <location>
        <begin position="274"/>
        <end position="294"/>
    </location>
</feature>
<dbReference type="RefSeq" id="XP_018068303.1">
    <property type="nucleotide sequence ID" value="XM_018220195.1"/>
</dbReference>
<dbReference type="InParanoid" id="A0A194X185"/>
<accession>A0A194X185</accession>
<evidence type="ECO:0000313" key="3">
    <source>
        <dbReference type="Proteomes" id="UP000070700"/>
    </source>
</evidence>
<dbReference type="Proteomes" id="UP000070700">
    <property type="component" value="Unassembled WGS sequence"/>
</dbReference>
<dbReference type="KEGG" id="psco:LY89DRAFT_736949"/>
<dbReference type="GeneID" id="28829921"/>
<sequence length="387" mass="43670">MPQGSARSNGKGVESDAATAIESNHATTNASPTRQSTPLPDCSFDEDVAKNYVDILRKMMEYASKAADLRKCWESDELIDPKTIPLGDDKGKRIANLIVEQIRLTPNPRLEEFARCHWYEVRAAHKKLGSHPEQPHLRSTSYAFSTRIERSYCKKMFKGKRRLVTYFSTTTIGPKCGFDQVSVSSMDDTSQALNVTNADPQHVDRKLLKNTTTSRTRVASSFQNFEMADLEGSTTQGKSNSVMPYLIPAKRGISVPTTPTAARHMDRIRRGWRTSRPLDSSGLGKIPVSQDGSNNKMWANHDNSLGGGQCLRKQLNTTHLEDGERSDFEGMSRARQREWLEDDQRGHQFVEHDGQRNLKKQPAQGNGPVGKMRMKHRLLSWLRRKKN</sequence>